<dbReference type="Gene3D" id="1.20.1280.50">
    <property type="match status" value="1"/>
</dbReference>
<dbReference type="PANTHER" id="PTHR31672">
    <property type="entry name" value="BNACNNG10540D PROTEIN"/>
    <property type="match status" value="1"/>
</dbReference>
<accession>A0AAV1C4B3</accession>
<dbReference type="PANTHER" id="PTHR31672:SF13">
    <property type="entry name" value="F-BOX PROTEIN CPR30-LIKE"/>
    <property type="match status" value="1"/>
</dbReference>
<evidence type="ECO:0000259" key="2">
    <source>
        <dbReference type="Pfam" id="PF00646"/>
    </source>
</evidence>
<reference evidence="3" key="1">
    <citation type="submission" date="2023-03" db="EMBL/GenBank/DDBJ databases">
        <authorList>
            <person name="Julca I."/>
        </authorList>
    </citation>
    <scope>NUCLEOTIDE SEQUENCE</scope>
</reference>
<sequence length="492" mass="56197">MAGGTLILHSHKRISLYPSSHDRSNIPPRLNSNSDEFPSRALKTPRAADYDDMDSSTFSAAVIAENEDLLTLILVCLPARSLIRFQSVSKRWLSIISDPSFRRLCLWRHTGAHFMYGRGKDGTPEFNFISPSEAYVDSMTCTVSGLTKLFDVSQILGFHSCNGLVAIALKSGDNHVNLFVYNPTTGEHRLIPLLYVHVINYDNLDRGEGGYGFDLRDYIEYDPETNEVIPPVICPQTLSRFVALNIAFDPLQSEHYKLVFVWCDGHYIRFSCYASDTGIWKTSRWFLDEKPATIGPYIQKGVFWNGDLFWTYVWWHTLCFDLETGDENPVMPSIPGGFITIPGAQFWPDVYFFGVIGDDLCRVGLTEPHSLTFRVYCMEMDYSSWNLKYSLDISPVTTLYPSMAVEEHDPLFDIEWWNCKFSVLNCLVTERKEKPELLMSMRGKIISFDTEGMVVNEIADVVPETASEVPRQSISRFEWMHTFEHIETFASV</sequence>
<organism evidence="3 4">
    <name type="scientific">Oldenlandia corymbosa var. corymbosa</name>
    <dbReference type="NCBI Taxonomy" id="529605"/>
    <lineage>
        <taxon>Eukaryota</taxon>
        <taxon>Viridiplantae</taxon>
        <taxon>Streptophyta</taxon>
        <taxon>Embryophyta</taxon>
        <taxon>Tracheophyta</taxon>
        <taxon>Spermatophyta</taxon>
        <taxon>Magnoliopsida</taxon>
        <taxon>eudicotyledons</taxon>
        <taxon>Gunneridae</taxon>
        <taxon>Pentapetalae</taxon>
        <taxon>asterids</taxon>
        <taxon>lamiids</taxon>
        <taxon>Gentianales</taxon>
        <taxon>Rubiaceae</taxon>
        <taxon>Rubioideae</taxon>
        <taxon>Spermacoceae</taxon>
        <taxon>Hedyotis-Oldenlandia complex</taxon>
        <taxon>Oldenlandia</taxon>
    </lineage>
</organism>
<evidence type="ECO:0000313" key="4">
    <source>
        <dbReference type="Proteomes" id="UP001161247"/>
    </source>
</evidence>
<dbReference type="Pfam" id="PF00646">
    <property type="entry name" value="F-box"/>
    <property type="match status" value="1"/>
</dbReference>
<dbReference type="InterPro" id="IPR036047">
    <property type="entry name" value="F-box-like_dom_sf"/>
</dbReference>
<evidence type="ECO:0000256" key="1">
    <source>
        <dbReference type="SAM" id="MobiDB-lite"/>
    </source>
</evidence>
<dbReference type="InterPro" id="IPR050796">
    <property type="entry name" value="SCF_F-box_component"/>
</dbReference>
<gene>
    <name evidence="3" type="ORF">OLC1_LOCUS2591</name>
</gene>
<evidence type="ECO:0000313" key="3">
    <source>
        <dbReference type="EMBL" id="CAI9090430.1"/>
    </source>
</evidence>
<name>A0AAV1C4B3_OLDCO</name>
<dbReference type="Proteomes" id="UP001161247">
    <property type="component" value="Chromosome 1"/>
</dbReference>
<dbReference type="SUPFAM" id="SSF81383">
    <property type="entry name" value="F-box domain"/>
    <property type="match status" value="1"/>
</dbReference>
<feature type="domain" description="F-box" evidence="2">
    <location>
        <begin position="67"/>
        <end position="103"/>
    </location>
</feature>
<dbReference type="InterPro" id="IPR001810">
    <property type="entry name" value="F-box_dom"/>
</dbReference>
<proteinExistence type="predicted"/>
<dbReference type="EMBL" id="OX459118">
    <property type="protein sequence ID" value="CAI9090430.1"/>
    <property type="molecule type" value="Genomic_DNA"/>
</dbReference>
<feature type="region of interest" description="Disordered" evidence="1">
    <location>
        <begin position="18"/>
        <end position="38"/>
    </location>
</feature>
<keyword evidence="4" id="KW-1185">Reference proteome</keyword>
<protein>
    <submittedName>
        <fullName evidence="3">OLC1v1025195C1</fullName>
    </submittedName>
</protein>
<dbReference type="AlphaFoldDB" id="A0AAV1C4B3"/>